<dbReference type="EMBL" id="JAFCMP010000039">
    <property type="protein sequence ID" value="KAG5190087.1"/>
    <property type="molecule type" value="Genomic_DNA"/>
</dbReference>
<dbReference type="GO" id="GO:0000981">
    <property type="term" value="F:DNA-binding transcription factor activity, RNA polymerase II-specific"/>
    <property type="evidence" value="ECO:0007669"/>
    <property type="project" value="InterPro"/>
</dbReference>
<evidence type="ECO:0000256" key="1">
    <source>
        <dbReference type="SAM" id="MobiDB-lite"/>
    </source>
</evidence>
<name>A0A835ZDD0_9STRA</name>
<dbReference type="OrthoDB" id="3037908at2759"/>
<proteinExistence type="predicted"/>
<dbReference type="Pfam" id="PF00172">
    <property type="entry name" value="Zn_clus"/>
    <property type="match status" value="1"/>
</dbReference>
<evidence type="ECO:0000259" key="2">
    <source>
        <dbReference type="PROSITE" id="PS50048"/>
    </source>
</evidence>
<dbReference type="CDD" id="cd00067">
    <property type="entry name" value="GAL4"/>
    <property type="match status" value="1"/>
</dbReference>
<dbReference type="SUPFAM" id="SSF57701">
    <property type="entry name" value="Zn2/Cys6 DNA-binding domain"/>
    <property type="match status" value="1"/>
</dbReference>
<dbReference type="GO" id="GO:0008270">
    <property type="term" value="F:zinc ion binding"/>
    <property type="evidence" value="ECO:0007669"/>
    <property type="project" value="InterPro"/>
</dbReference>
<keyword evidence="4" id="KW-1185">Reference proteome</keyword>
<protein>
    <recommendedName>
        <fullName evidence="2">Zn(2)-C6 fungal-type domain-containing protein</fullName>
    </recommendedName>
</protein>
<evidence type="ECO:0000313" key="3">
    <source>
        <dbReference type="EMBL" id="KAG5190087.1"/>
    </source>
</evidence>
<feature type="region of interest" description="Disordered" evidence="1">
    <location>
        <begin position="96"/>
        <end position="128"/>
    </location>
</feature>
<dbReference type="InterPro" id="IPR001138">
    <property type="entry name" value="Zn2Cys6_DnaBD"/>
</dbReference>
<dbReference type="InterPro" id="IPR036864">
    <property type="entry name" value="Zn2-C6_fun-type_DNA-bd_sf"/>
</dbReference>
<feature type="domain" description="Zn(2)-C6 fungal-type" evidence="2">
    <location>
        <begin position="41"/>
        <end position="70"/>
    </location>
</feature>
<sequence>MNEQQRRRNKRSKTLPGDACDASSTSCSADPSSSTIELRKACQTCSTRKKKCTGVSPCALCISLGLRCVFVQPARRGPKPKKLRAVAATAEPPAACEGFSPATGDQDTAAAAAPSPAWQPPPPPAAAGQLLGLEERKHLQHFLMVYHGMGLMPEVVVRRTAMRLMTGGDAGGGGAGGGGDGGGPAPAAAAARGDDRLAAAVANANECLLWVALACGAALHHPRDVMQVQQYIMCACTSLSLCGPRPILEVLRVHVALAWLYITLEDFAGFFTHHQRATRVAQAMLDAKPTAAADRDAFSDSFEIDHDGWLGLEGLKVVRGYVLPLMEAEPAIKTHVQRRLYSCFDRLCCDDYINIGQRAVGQFFDECAPAVPGLPSFGQPRDGSSHRAARDGVEVKGEQGGPPHLTQAMQLIAASLQELALPATTPARAQELLDACTRNRTRFAESLAALDRRGQQVLRLVNAARGDTDMAAARRAGIRVRFIVERFASALGNSFILRPSFMTLLLVYNLILLRLVCGDEVGGAAAAASLSLSAEDACLALLLRMKRMLCHTPGLLHTPSRRHNVHWLGALLLSAGLIADYSDLARTYNELSLASGLDTLPEAPTAEDKTRMCLCSHPRCAAVQRLLADQLSRGTARVFVHNRLQDADRAAGTLPTVPSEIYITLQCSPPLPPAVPVLDLQPSGAAQGMAAGSSGSGSGGSAGTTAFGARSDARSTASDASALRSGPHLGHAPFATADAASALAATRSVGQAPRAASAGGARMQMTATAPLATADAAALASPALRYFKDMLLDDDAMVAPARPIGHAHLMAPPAMPPPPPPYRPSAASHAMTPPPPAHVQPQLALGPLHPPAIDTFLQQRDSQALPVFGTTTGELNGHSFDIPAAAAAAADGGPFYPGSSGHERAAAQHWQHTTLRCAPPRDRLVEVPAVARGHPAQFDEVAATGGAVPWFAAQRAQASARARRHGSGGGSGGAAAPRGFDGDSIAVDDALLAQLADELTEEALLQHMLDAGCDT</sequence>
<dbReference type="SMART" id="SM00066">
    <property type="entry name" value="GAL4"/>
    <property type="match status" value="1"/>
</dbReference>
<feature type="compositionally biased region" description="Low complexity" evidence="1">
    <location>
        <begin position="18"/>
        <end position="32"/>
    </location>
</feature>
<dbReference type="PROSITE" id="PS50048">
    <property type="entry name" value="ZN2_CY6_FUNGAL_2"/>
    <property type="match status" value="1"/>
</dbReference>
<feature type="region of interest" description="Disordered" evidence="1">
    <location>
        <begin position="685"/>
        <end position="713"/>
    </location>
</feature>
<feature type="region of interest" description="Disordered" evidence="1">
    <location>
        <begin position="1"/>
        <end position="32"/>
    </location>
</feature>
<accession>A0A835ZDD0</accession>
<dbReference type="AlphaFoldDB" id="A0A835ZDD0"/>
<reference evidence="3" key="1">
    <citation type="submission" date="2021-02" db="EMBL/GenBank/DDBJ databases">
        <title>First Annotated Genome of the Yellow-green Alga Tribonema minus.</title>
        <authorList>
            <person name="Mahan K.M."/>
        </authorList>
    </citation>
    <scope>NUCLEOTIDE SEQUENCE</scope>
    <source>
        <strain evidence="3">UTEX B ZZ1240</strain>
    </source>
</reference>
<evidence type="ECO:0000313" key="4">
    <source>
        <dbReference type="Proteomes" id="UP000664859"/>
    </source>
</evidence>
<comment type="caution">
    <text evidence="3">The sequence shown here is derived from an EMBL/GenBank/DDBJ whole genome shotgun (WGS) entry which is preliminary data.</text>
</comment>
<dbReference type="Gene3D" id="4.10.240.10">
    <property type="entry name" value="Zn(2)-C6 fungal-type DNA-binding domain"/>
    <property type="match status" value="1"/>
</dbReference>
<feature type="compositionally biased region" description="Low complexity" evidence="1">
    <location>
        <begin position="703"/>
        <end position="713"/>
    </location>
</feature>
<gene>
    <name evidence="3" type="ORF">JKP88DRAFT_252447</name>
</gene>
<organism evidence="3 4">
    <name type="scientific">Tribonema minus</name>
    <dbReference type="NCBI Taxonomy" id="303371"/>
    <lineage>
        <taxon>Eukaryota</taxon>
        <taxon>Sar</taxon>
        <taxon>Stramenopiles</taxon>
        <taxon>Ochrophyta</taxon>
        <taxon>PX clade</taxon>
        <taxon>Xanthophyceae</taxon>
        <taxon>Tribonematales</taxon>
        <taxon>Tribonemataceae</taxon>
        <taxon>Tribonema</taxon>
    </lineage>
</organism>
<feature type="compositionally biased region" description="Basic and acidic residues" evidence="1">
    <location>
        <begin position="383"/>
        <end position="397"/>
    </location>
</feature>
<feature type="region of interest" description="Disordered" evidence="1">
    <location>
        <begin position="376"/>
        <end position="400"/>
    </location>
</feature>
<dbReference type="PROSITE" id="PS00463">
    <property type="entry name" value="ZN2_CY6_FUNGAL_1"/>
    <property type="match status" value="1"/>
</dbReference>
<dbReference type="Proteomes" id="UP000664859">
    <property type="component" value="Unassembled WGS sequence"/>
</dbReference>